<feature type="transmembrane region" description="Helical" evidence="1">
    <location>
        <begin position="374"/>
        <end position="393"/>
    </location>
</feature>
<organism evidence="2 3">
    <name type="scientific">Hymenobacter saemangeumensis</name>
    <dbReference type="NCBI Taxonomy" id="1084522"/>
    <lineage>
        <taxon>Bacteria</taxon>
        <taxon>Pseudomonadati</taxon>
        <taxon>Bacteroidota</taxon>
        <taxon>Cytophagia</taxon>
        <taxon>Cytophagales</taxon>
        <taxon>Hymenobacteraceae</taxon>
        <taxon>Hymenobacter</taxon>
    </lineage>
</organism>
<dbReference type="RefSeq" id="WP_345235997.1">
    <property type="nucleotide sequence ID" value="NZ_BAABGZ010000021.1"/>
</dbReference>
<protein>
    <recommendedName>
        <fullName evidence="4">Glycosyltransferase RgtA/B/C/D-like domain-containing protein</fullName>
    </recommendedName>
</protein>
<proteinExistence type="predicted"/>
<evidence type="ECO:0000256" key="1">
    <source>
        <dbReference type="SAM" id="Phobius"/>
    </source>
</evidence>
<keyword evidence="1" id="KW-0812">Transmembrane</keyword>
<reference evidence="3" key="1">
    <citation type="journal article" date="2019" name="Int. J. Syst. Evol. Microbiol.">
        <title>The Global Catalogue of Microorganisms (GCM) 10K type strain sequencing project: providing services to taxonomists for standard genome sequencing and annotation.</title>
        <authorList>
            <consortium name="The Broad Institute Genomics Platform"/>
            <consortium name="The Broad Institute Genome Sequencing Center for Infectious Disease"/>
            <person name="Wu L."/>
            <person name="Ma J."/>
        </authorList>
    </citation>
    <scope>NUCLEOTIDE SEQUENCE [LARGE SCALE GENOMIC DNA]</scope>
    <source>
        <strain evidence="3">JCM 17923</strain>
    </source>
</reference>
<evidence type="ECO:0000313" key="2">
    <source>
        <dbReference type="EMBL" id="GAA4356870.1"/>
    </source>
</evidence>
<keyword evidence="1" id="KW-1133">Transmembrane helix</keyword>
<feature type="transmembrane region" description="Helical" evidence="1">
    <location>
        <begin position="399"/>
        <end position="418"/>
    </location>
</feature>
<dbReference type="Proteomes" id="UP001501153">
    <property type="component" value="Unassembled WGS sequence"/>
</dbReference>
<feature type="transmembrane region" description="Helical" evidence="1">
    <location>
        <begin position="95"/>
        <end position="116"/>
    </location>
</feature>
<keyword evidence="1" id="KW-0472">Membrane</keyword>
<comment type="caution">
    <text evidence="2">The sequence shown here is derived from an EMBL/GenBank/DDBJ whole genome shotgun (WGS) entry which is preliminary data.</text>
</comment>
<evidence type="ECO:0008006" key="4">
    <source>
        <dbReference type="Google" id="ProtNLM"/>
    </source>
</evidence>
<feature type="transmembrane region" description="Helical" evidence="1">
    <location>
        <begin position="171"/>
        <end position="191"/>
    </location>
</feature>
<gene>
    <name evidence="2" type="ORF">GCM10023185_21070</name>
</gene>
<feature type="transmembrane region" description="Helical" evidence="1">
    <location>
        <begin position="17"/>
        <end position="34"/>
    </location>
</feature>
<keyword evidence="3" id="KW-1185">Reference proteome</keyword>
<evidence type="ECO:0000313" key="3">
    <source>
        <dbReference type="Proteomes" id="UP001501153"/>
    </source>
</evidence>
<name>A0ABP8IDV3_9BACT</name>
<feature type="transmembrane region" description="Helical" evidence="1">
    <location>
        <begin position="145"/>
        <end position="164"/>
    </location>
</feature>
<feature type="transmembrane region" description="Helical" evidence="1">
    <location>
        <begin position="425"/>
        <end position="446"/>
    </location>
</feature>
<sequence>MPAPGGRPPGQNRRWEEGLLAGAITLVYLLYLLTSEYQNLYYDAENYWQLSHRFYQQGRFSLLGYDDALRGYAYPLVNFLCLVVRKALDWPAVRVVKLLNAGLAGLLFGVVGPRLWQAATDSPSLPSVARRLLWAALGFVFWRDYFSFSLSDFPAVLALGVALWQAQRSTGWAALLTGLALALALNVRPIYQISALPVLGLLLLGQPKRAWAGRLMACGLGLVFILAPQWLINRRHFGANTPLVLSQSKELNIHNLYLQKLKWGLLHLKYEASVGPGLPTGQLLFLDQAGAQVLQEEGLDDFRSPGQYLQVALRHPGPFLATYARHLFAGLDISHPTPYLRRWEPSALLSGLNYSLWFWAMLVTLGGKRPRRKAALVLAGLLLPCLAVLPMSMEVRFLLPLHLLLLALVAFGPAPVWVLRSKRRLLLVAAAYGVFLLGCFALSASITRAVEPRFQGYLGYAVPGSKRP</sequence>
<dbReference type="EMBL" id="BAABGZ010000021">
    <property type="protein sequence ID" value="GAA4356870.1"/>
    <property type="molecule type" value="Genomic_DNA"/>
</dbReference>
<feature type="transmembrane region" description="Helical" evidence="1">
    <location>
        <begin position="211"/>
        <end position="232"/>
    </location>
</feature>
<accession>A0ABP8IDV3</accession>